<evidence type="ECO:0000313" key="1">
    <source>
        <dbReference type="EMBL" id="ONI46159.1"/>
    </source>
</evidence>
<reference evidence="1" key="1">
    <citation type="submission" date="2016-08" db="EMBL/GenBank/DDBJ databases">
        <authorList>
            <person name="Ngugi D.K."/>
            <person name="Miyake S."/>
            <person name="Stingl U."/>
        </authorList>
    </citation>
    <scope>NUCLEOTIDE SEQUENCE</scope>
    <source>
        <strain evidence="1">SCG-D08WGA-EpuloA1</strain>
    </source>
</reference>
<evidence type="ECO:0000313" key="2">
    <source>
        <dbReference type="Proteomes" id="UP000188637"/>
    </source>
</evidence>
<dbReference type="Proteomes" id="UP000188637">
    <property type="component" value="Unassembled WGS sequence"/>
</dbReference>
<proteinExistence type="predicted"/>
<organism evidence="1 2">
    <name type="scientific">Candidatus Epulonipiscium fishelsonii</name>
    <dbReference type="NCBI Taxonomy" id="77094"/>
    <lineage>
        <taxon>Bacteria</taxon>
        <taxon>Bacillati</taxon>
        <taxon>Bacillota</taxon>
        <taxon>Clostridia</taxon>
        <taxon>Lachnospirales</taxon>
        <taxon>Lachnospiraceae</taxon>
        <taxon>Candidatus Epulonipiscium</taxon>
    </lineage>
</organism>
<keyword evidence="2" id="KW-1185">Reference proteome</keyword>
<feature type="non-terminal residue" evidence="1">
    <location>
        <position position="222"/>
    </location>
</feature>
<protein>
    <submittedName>
        <fullName evidence="1">Uncharacterized protein</fullName>
    </submittedName>
</protein>
<dbReference type="EMBL" id="LJHD01000033">
    <property type="protein sequence ID" value="ONI46159.1"/>
    <property type="molecule type" value="Genomic_DNA"/>
</dbReference>
<comment type="caution">
    <text evidence="1">The sequence shown here is derived from an EMBL/GenBank/DDBJ whole genome shotgun (WGS) entry which is preliminary data.</text>
</comment>
<gene>
    <name evidence="1" type="ORF">AN640_03770</name>
</gene>
<name>A0ACC8XIV0_9FIRM</name>
<accession>A0ACC8XIV0</accession>
<sequence>MDKHNPYYYKAKSNVGFLCIHGIFGSPNQFKHIAEMLYDCGYDCKAILLPGHGGSVEDFSKTSYKIWSNYAKTQISIMKDKYDKLVLIGHSMGGLFCLNFAEEFKVDGIILINTPMKVKISLKQLRVCMKVVFSKKNTTQKFTQTHEKMFSIKKGIWYKYIKWIKPLLGVVKLIFITRKILPSVTIPTLIIQSEKDETVNYKSALYFKAKMNSDILKIFLLK</sequence>